<dbReference type="PANTHER" id="PTHR47099">
    <property type="entry name" value="METHYLCOBAMIDE:COM METHYLTRANSFERASE MTBA"/>
    <property type="match status" value="1"/>
</dbReference>
<evidence type="ECO:0000259" key="1">
    <source>
        <dbReference type="Pfam" id="PF01208"/>
    </source>
</evidence>
<proteinExistence type="predicted"/>
<dbReference type="InterPro" id="IPR000257">
    <property type="entry name" value="Uroporphyrinogen_deCOase"/>
</dbReference>
<keyword evidence="3" id="KW-1185">Reference proteome</keyword>
<organism evidence="2 3">
    <name type="scientific">Thermogutta terrifontis</name>
    <dbReference type="NCBI Taxonomy" id="1331910"/>
    <lineage>
        <taxon>Bacteria</taxon>
        <taxon>Pseudomonadati</taxon>
        <taxon>Planctomycetota</taxon>
        <taxon>Planctomycetia</taxon>
        <taxon>Pirellulales</taxon>
        <taxon>Thermoguttaceae</taxon>
        <taxon>Thermogutta</taxon>
    </lineage>
</organism>
<reference evidence="2 3" key="1">
    <citation type="journal article" name="Front. Microbiol.">
        <title>Sugar Metabolism of the First Thermophilic Planctomycete Thermogutta terrifontis: Comparative Genomic and Transcriptomic Approaches.</title>
        <authorList>
            <person name="Elcheninov A.G."/>
            <person name="Menzel P."/>
            <person name="Gudbergsdottir S.R."/>
            <person name="Slesarev A.I."/>
            <person name="Kadnikov V.V."/>
            <person name="Krogh A."/>
            <person name="Bonch-Osmolovskaya E.A."/>
            <person name="Peng X."/>
            <person name="Kublanov I.V."/>
        </authorList>
    </citation>
    <scope>NUCLEOTIDE SEQUENCE [LARGE SCALE GENOMIC DNA]</scope>
    <source>
        <strain evidence="2 3">R1</strain>
    </source>
</reference>
<dbReference type="PANTHER" id="PTHR47099:SF1">
    <property type="entry name" value="METHYLCOBAMIDE:COM METHYLTRANSFERASE MTBA"/>
    <property type="match status" value="1"/>
</dbReference>
<name>A0A286RFX2_9BACT</name>
<dbReference type="GO" id="GO:0004853">
    <property type="term" value="F:uroporphyrinogen decarboxylase activity"/>
    <property type="evidence" value="ECO:0007669"/>
    <property type="project" value="InterPro"/>
</dbReference>
<accession>A0A286RFX2</accession>
<dbReference type="RefSeq" id="WP_207651813.1">
    <property type="nucleotide sequence ID" value="NZ_CP018477.1"/>
</dbReference>
<gene>
    <name evidence="2" type="ORF">THTE_2266</name>
</gene>
<evidence type="ECO:0000313" key="3">
    <source>
        <dbReference type="Proteomes" id="UP000215086"/>
    </source>
</evidence>
<feature type="domain" description="Uroporphyrinogen decarboxylase (URO-D)" evidence="1">
    <location>
        <begin position="231"/>
        <end position="419"/>
    </location>
</feature>
<dbReference type="Gene3D" id="3.20.20.210">
    <property type="match status" value="1"/>
</dbReference>
<dbReference type="InterPro" id="IPR038071">
    <property type="entry name" value="UROD/MetE-like_sf"/>
</dbReference>
<dbReference type="GO" id="GO:0006779">
    <property type="term" value="P:porphyrin-containing compound biosynthetic process"/>
    <property type="evidence" value="ECO:0007669"/>
    <property type="project" value="InterPro"/>
</dbReference>
<dbReference type="KEGG" id="ttf:THTE_2266"/>
<dbReference type="AlphaFoldDB" id="A0A286RFX2"/>
<dbReference type="Proteomes" id="UP000215086">
    <property type="component" value="Chromosome"/>
</dbReference>
<protein>
    <recommendedName>
        <fullName evidence="1">Uroporphyrinogen decarboxylase (URO-D) domain-containing protein</fullName>
    </recommendedName>
</protein>
<evidence type="ECO:0000313" key="2">
    <source>
        <dbReference type="EMBL" id="ASV74868.1"/>
    </source>
</evidence>
<dbReference type="SUPFAM" id="SSF51726">
    <property type="entry name" value="UROD/MetE-like"/>
    <property type="match status" value="1"/>
</dbReference>
<sequence length="429" mass="48482">MGLTSRQRVQMALSHQEPDYVPLDLGGSAVTGMHVSSVYLLRQALGLDPPGTPVKVVEPYQMLGEIDERLQAALGVDVVPLGRRKNMFGFENKNWKPWQLWDGTPVLVPGDFNTEPEPNGDLLMYPEGDKSAPPSGRMPKNGFYFDTIIRQEPIDEEKLNPEDNLEEFTPIDDDELQWLATEADRLYRETDKAILANFGGTAFGDIALVPAPFLKHPKGIRNVAEWYMSTVTRFDYVWKVFERQCEIGIANLKKIYEAVGDRVTAVFITGTDFGQQHGPFISPQTYRRLFKPFHQRVNAWVHENTPWKTFIHSCGSVVAFLDDFIEAGFDILNPVQCSAAGMDPRMLKEKYGDRLVFWGGGVDTQKTLPFGTPDDVRREVRERIEIFGRGGGFVFNTVHNVQARVPVENLLALYETVNQCRGLPFPVTR</sequence>
<dbReference type="EMBL" id="CP018477">
    <property type="protein sequence ID" value="ASV74868.1"/>
    <property type="molecule type" value="Genomic_DNA"/>
</dbReference>
<dbReference type="InterPro" id="IPR052024">
    <property type="entry name" value="Methanogen_methyltrans"/>
</dbReference>
<dbReference type="Pfam" id="PF01208">
    <property type="entry name" value="URO-D"/>
    <property type="match status" value="1"/>
</dbReference>